<dbReference type="RefSeq" id="WP_379269676.1">
    <property type="nucleotide sequence ID" value="NZ_JBHUGT010000031.1"/>
</dbReference>
<reference evidence="2" key="1">
    <citation type="journal article" date="2019" name="Int. J. Syst. Evol. Microbiol.">
        <title>The Global Catalogue of Microorganisms (GCM) 10K type strain sequencing project: providing services to taxonomists for standard genome sequencing and annotation.</title>
        <authorList>
            <consortium name="The Broad Institute Genomics Platform"/>
            <consortium name="The Broad Institute Genome Sequencing Center for Infectious Disease"/>
            <person name="Wu L."/>
            <person name="Ma J."/>
        </authorList>
    </citation>
    <scope>NUCLEOTIDE SEQUENCE [LARGE SCALE GENOMIC DNA]</scope>
    <source>
        <strain evidence="2">TISTR 1827</strain>
    </source>
</reference>
<gene>
    <name evidence="1" type="ORF">ACFSW5_03170</name>
</gene>
<dbReference type="Gene3D" id="1.10.10.10">
    <property type="entry name" value="Winged helix-like DNA-binding domain superfamily/Winged helix DNA-binding domain"/>
    <property type="match status" value="1"/>
</dbReference>
<dbReference type="InterPro" id="IPR000944">
    <property type="entry name" value="Tscrpt_reg_Rrf2"/>
</dbReference>
<protein>
    <submittedName>
        <fullName evidence="1">RrF2 family transcriptional regulator</fullName>
    </submittedName>
</protein>
<dbReference type="InterPro" id="IPR036390">
    <property type="entry name" value="WH_DNA-bd_sf"/>
</dbReference>
<dbReference type="InterPro" id="IPR030489">
    <property type="entry name" value="TR_Rrf2-type_CS"/>
</dbReference>
<organism evidence="1 2">
    <name type="scientific">Paenibacillus thailandensis</name>
    <dbReference type="NCBI Taxonomy" id="393250"/>
    <lineage>
        <taxon>Bacteria</taxon>
        <taxon>Bacillati</taxon>
        <taxon>Bacillota</taxon>
        <taxon>Bacilli</taxon>
        <taxon>Bacillales</taxon>
        <taxon>Paenibacillaceae</taxon>
        <taxon>Paenibacillus</taxon>
    </lineage>
</organism>
<dbReference type="PANTHER" id="PTHR33221:SF15">
    <property type="entry name" value="HTH-TYPE TRANSCRIPTIONAL REGULATOR YWGB-RELATED"/>
    <property type="match status" value="1"/>
</dbReference>
<dbReference type="PROSITE" id="PS51197">
    <property type="entry name" value="HTH_RRF2_2"/>
    <property type="match status" value="1"/>
</dbReference>
<accession>A0ABW5QSI4</accession>
<proteinExistence type="predicted"/>
<keyword evidence="2" id="KW-1185">Reference proteome</keyword>
<evidence type="ECO:0000313" key="2">
    <source>
        <dbReference type="Proteomes" id="UP001597493"/>
    </source>
</evidence>
<dbReference type="EMBL" id="JBHUMY010000001">
    <property type="protein sequence ID" value="MFD2659261.1"/>
    <property type="molecule type" value="Genomic_DNA"/>
</dbReference>
<dbReference type="PROSITE" id="PS01332">
    <property type="entry name" value="HTH_RRF2_1"/>
    <property type="match status" value="1"/>
</dbReference>
<name>A0ABW5QSI4_9BACL</name>
<dbReference type="Pfam" id="PF02082">
    <property type="entry name" value="Rrf2"/>
    <property type="match status" value="1"/>
</dbReference>
<sequence length="170" mass="18585">MREEKCISSPNHKWFGLSLQALVVLSRKPCSISSSEMAPQLCSEPTLLRRVLSKLAKEGIVSTREGRDGGYRLGRPADSITLADVYTALRVGDPLCSGMLDTTGFNAFGQEMKSAFIDITDELERMTVTVLGRYTIAQLAERICVEKGSLDVTLAIGKLQQEEADIEQSG</sequence>
<evidence type="ECO:0000313" key="1">
    <source>
        <dbReference type="EMBL" id="MFD2659261.1"/>
    </source>
</evidence>
<dbReference type="SUPFAM" id="SSF46785">
    <property type="entry name" value="Winged helix' DNA-binding domain"/>
    <property type="match status" value="1"/>
</dbReference>
<dbReference type="Proteomes" id="UP001597493">
    <property type="component" value="Unassembled WGS sequence"/>
</dbReference>
<comment type="caution">
    <text evidence="1">The sequence shown here is derived from an EMBL/GenBank/DDBJ whole genome shotgun (WGS) entry which is preliminary data.</text>
</comment>
<dbReference type="PANTHER" id="PTHR33221">
    <property type="entry name" value="WINGED HELIX-TURN-HELIX TRANSCRIPTIONAL REGULATOR, RRF2 FAMILY"/>
    <property type="match status" value="1"/>
</dbReference>
<dbReference type="InterPro" id="IPR036388">
    <property type="entry name" value="WH-like_DNA-bd_sf"/>
</dbReference>